<organism evidence="1">
    <name type="scientific">marine sediment metagenome</name>
    <dbReference type="NCBI Taxonomy" id="412755"/>
    <lineage>
        <taxon>unclassified sequences</taxon>
        <taxon>metagenomes</taxon>
        <taxon>ecological metagenomes</taxon>
    </lineage>
</organism>
<proteinExistence type="predicted"/>
<evidence type="ECO:0000313" key="1">
    <source>
        <dbReference type="EMBL" id="KKN18388.1"/>
    </source>
</evidence>
<gene>
    <name evidence="1" type="ORF">LCGC14_0956390</name>
</gene>
<dbReference type="Pfam" id="PF09956">
    <property type="entry name" value="Phage_cement_2"/>
    <property type="match status" value="1"/>
</dbReference>
<sequence length="138" mass="14036">MANENIILTELEPAVGFTCADNTGIEKGTHLKLTDPMTVIITSGAANMFAGIAAEEKVANDGKTKIGVYMRGIFRGTAGGSITAGDIIQSETGGTNEFLTAAASTDNAGGCGIALEDATDGQTFKYLLNVGIGGSIET</sequence>
<protein>
    <submittedName>
        <fullName evidence="1">Uncharacterized protein</fullName>
    </submittedName>
</protein>
<dbReference type="EMBL" id="LAZR01003433">
    <property type="protein sequence ID" value="KKN18388.1"/>
    <property type="molecule type" value="Genomic_DNA"/>
</dbReference>
<dbReference type="InterPro" id="IPR011231">
    <property type="entry name" value="Phage_VT1-Sakai_H0018"/>
</dbReference>
<dbReference type="AlphaFoldDB" id="A0A0F9RM92"/>
<comment type="caution">
    <text evidence="1">The sequence shown here is derived from an EMBL/GenBank/DDBJ whole genome shotgun (WGS) entry which is preliminary data.</text>
</comment>
<reference evidence="1" key="1">
    <citation type="journal article" date="2015" name="Nature">
        <title>Complex archaea that bridge the gap between prokaryotes and eukaryotes.</title>
        <authorList>
            <person name="Spang A."/>
            <person name="Saw J.H."/>
            <person name="Jorgensen S.L."/>
            <person name="Zaremba-Niedzwiedzka K."/>
            <person name="Martijn J."/>
            <person name="Lind A.E."/>
            <person name="van Eijk R."/>
            <person name="Schleper C."/>
            <person name="Guy L."/>
            <person name="Ettema T.J."/>
        </authorList>
    </citation>
    <scope>NUCLEOTIDE SEQUENCE</scope>
</reference>
<name>A0A0F9RM92_9ZZZZ</name>
<accession>A0A0F9RM92</accession>